<protein>
    <submittedName>
        <fullName evidence="1">Uncharacterized protein</fullName>
    </submittedName>
</protein>
<name>A0ABR7ATX4_9PSED</name>
<sequence>MRSTRSRGGAGLSSHIKEGALAEWEKGIKDQMSFLADPDQHRKKMLGLAHEALRVRAIDSDQLSDMLELLDAARVWAEVELSEAERIGLFVGRTPEEGA</sequence>
<accession>A0ABR7ATX4</accession>
<gene>
    <name evidence="1" type="ORF">H8S59_01100</name>
</gene>
<proteinExistence type="predicted"/>
<organism evidence="1 2">
    <name type="scientific">Pseudomonas folii</name>
    <dbReference type="NCBI Taxonomy" id="2762593"/>
    <lineage>
        <taxon>Bacteria</taxon>
        <taxon>Pseudomonadati</taxon>
        <taxon>Pseudomonadota</taxon>
        <taxon>Gammaproteobacteria</taxon>
        <taxon>Pseudomonadales</taxon>
        <taxon>Pseudomonadaceae</taxon>
        <taxon>Pseudomonas</taxon>
    </lineage>
</organism>
<evidence type="ECO:0000313" key="2">
    <source>
        <dbReference type="Proteomes" id="UP000651852"/>
    </source>
</evidence>
<reference evidence="1 2" key="1">
    <citation type="submission" date="2020-08" db="EMBL/GenBank/DDBJ databases">
        <title>Putative novel bacterial strains isolated from necrotic wheat leaf tissues caused by Xanthomonas translucens.</title>
        <authorList>
            <person name="Tambong J.T."/>
        </authorList>
    </citation>
    <scope>NUCLEOTIDE SEQUENCE [LARGE SCALE GENOMIC DNA]</scope>
    <source>
        <strain evidence="1 2">DOAB 1069</strain>
    </source>
</reference>
<dbReference type="EMBL" id="JACONW010000002">
    <property type="protein sequence ID" value="MBC3948371.1"/>
    <property type="molecule type" value="Genomic_DNA"/>
</dbReference>
<comment type="caution">
    <text evidence="1">The sequence shown here is derived from an EMBL/GenBank/DDBJ whole genome shotgun (WGS) entry which is preliminary data.</text>
</comment>
<keyword evidence="2" id="KW-1185">Reference proteome</keyword>
<dbReference type="Proteomes" id="UP000651852">
    <property type="component" value="Unassembled WGS sequence"/>
</dbReference>
<evidence type="ECO:0000313" key="1">
    <source>
        <dbReference type="EMBL" id="MBC3948371.1"/>
    </source>
</evidence>